<dbReference type="PANTHER" id="PTHR42650">
    <property type="entry name" value="TAIL-ANCHORED PROTEIN INSERTION RECEPTOR WRB"/>
    <property type="match status" value="1"/>
</dbReference>
<dbReference type="Pfam" id="PF04420">
    <property type="entry name" value="CHD5"/>
    <property type="match status" value="1"/>
</dbReference>
<dbReference type="Proteomes" id="UP001182556">
    <property type="component" value="Unassembled WGS sequence"/>
</dbReference>
<proteinExistence type="inferred from homology"/>
<evidence type="ECO:0000256" key="7">
    <source>
        <dbReference type="ARBA" id="ARBA00023054"/>
    </source>
</evidence>
<comment type="similarity">
    <text evidence="2 9">Belongs to the WRB/GET1 family.</text>
</comment>
<evidence type="ECO:0000256" key="9">
    <source>
        <dbReference type="HAMAP-Rule" id="MF_03113"/>
    </source>
</evidence>
<keyword evidence="5 9" id="KW-0256">Endoplasmic reticulum</keyword>
<dbReference type="InterPro" id="IPR029012">
    <property type="entry name" value="Helix_hairpin_bin_sf"/>
</dbReference>
<keyword evidence="8 9" id="KW-0472">Membrane</keyword>
<evidence type="ECO:0000256" key="3">
    <source>
        <dbReference type="ARBA" id="ARBA00022448"/>
    </source>
</evidence>
<name>A0AAD9FWC6_PAPLA</name>
<keyword evidence="12" id="KW-1185">Reference proteome</keyword>
<protein>
    <submittedName>
        <fullName evidence="11">Protein GET1</fullName>
    </submittedName>
</protein>
<keyword evidence="6 9" id="KW-1133">Transmembrane helix</keyword>
<sequence length="214" mass="23478">MPSLAILIFIVVLLTQTVSWVGKTVLQELAFAAYSRVFLSGTASKQRALRKQVLTDKAELAKTSSQDEFAKWAKLRRKLDKGIADLEKINNSLTSARTGFGLKFSTLIWTTTTGAQLVLVWWYRRQPVFWLPKGWLPGPAAWLLSLPSAPKGAVSSAAWCAVCKRVLATLEEVVKDLLTPVSAPAGAVPVSVPSQAPQQQAKIEPLELEHEKLD</sequence>
<evidence type="ECO:0000256" key="5">
    <source>
        <dbReference type="ARBA" id="ARBA00022824"/>
    </source>
</evidence>
<accession>A0AAD9FWC6</accession>
<dbReference type="Gene3D" id="1.10.287.660">
    <property type="entry name" value="Helix hairpin bin"/>
    <property type="match status" value="1"/>
</dbReference>
<dbReference type="AlphaFoldDB" id="A0AAD9FWC6"/>
<comment type="caution">
    <text evidence="9">Lacks conserved residue(s) required for the propagation of feature annotation.</text>
</comment>
<evidence type="ECO:0000256" key="10">
    <source>
        <dbReference type="SAM" id="SignalP"/>
    </source>
</evidence>
<dbReference type="EMBL" id="JAODAN010000001">
    <property type="protein sequence ID" value="KAK1927310.1"/>
    <property type="molecule type" value="Genomic_DNA"/>
</dbReference>
<comment type="caution">
    <text evidence="11">The sequence shown here is derived from an EMBL/GenBank/DDBJ whole genome shotgun (WGS) entry which is preliminary data.</text>
</comment>
<keyword evidence="7" id="KW-0175">Coiled coil</keyword>
<organism evidence="11 12">
    <name type="scientific">Papiliotrema laurentii</name>
    <name type="common">Cryptococcus laurentii</name>
    <dbReference type="NCBI Taxonomy" id="5418"/>
    <lineage>
        <taxon>Eukaryota</taxon>
        <taxon>Fungi</taxon>
        <taxon>Dikarya</taxon>
        <taxon>Basidiomycota</taxon>
        <taxon>Agaricomycotina</taxon>
        <taxon>Tremellomycetes</taxon>
        <taxon>Tremellales</taxon>
        <taxon>Rhynchogastremaceae</taxon>
        <taxon>Papiliotrema</taxon>
    </lineage>
</organism>
<evidence type="ECO:0000313" key="12">
    <source>
        <dbReference type="Proteomes" id="UP001182556"/>
    </source>
</evidence>
<feature type="topological domain" description="Lumenal" evidence="9">
    <location>
        <begin position="1"/>
        <end position="4"/>
    </location>
</feature>
<dbReference type="InterPro" id="IPR027538">
    <property type="entry name" value="Get1_fungi"/>
</dbReference>
<dbReference type="GO" id="GO:0071816">
    <property type="term" value="P:tail-anchored membrane protein insertion into ER membrane"/>
    <property type="evidence" value="ECO:0007669"/>
    <property type="project" value="InterPro"/>
</dbReference>
<feature type="signal peptide" evidence="10">
    <location>
        <begin position="1"/>
        <end position="19"/>
    </location>
</feature>
<gene>
    <name evidence="9" type="primary">GET1</name>
    <name evidence="11" type="ORF">DB88DRAFT_477582</name>
</gene>
<evidence type="ECO:0000256" key="2">
    <source>
        <dbReference type="ARBA" id="ARBA00010799"/>
    </source>
</evidence>
<evidence type="ECO:0000256" key="8">
    <source>
        <dbReference type="ARBA" id="ARBA00023136"/>
    </source>
</evidence>
<evidence type="ECO:0000256" key="1">
    <source>
        <dbReference type="ARBA" id="ARBA00004477"/>
    </source>
</evidence>
<reference evidence="11" key="1">
    <citation type="submission" date="2023-02" db="EMBL/GenBank/DDBJ databases">
        <title>Identification and recombinant expression of a fungal hydrolase from Papiliotrema laurentii that hydrolyzes apple cutin and clears colloidal polyester polyurethane.</title>
        <authorList>
            <consortium name="DOE Joint Genome Institute"/>
            <person name="Roman V.A."/>
            <person name="Bojanowski C."/>
            <person name="Crable B.R."/>
            <person name="Wagner D.N."/>
            <person name="Hung C.S."/>
            <person name="Nadeau L.J."/>
            <person name="Schratz L."/>
            <person name="Haridas S."/>
            <person name="Pangilinan J."/>
            <person name="Lipzen A."/>
            <person name="Na H."/>
            <person name="Yan M."/>
            <person name="Ng V."/>
            <person name="Grigoriev I.V."/>
            <person name="Spatafora J.W."/>
            <person name="Barlow D."/>
            <person name="Biffinger J."/>
            <person name="Kelley-Loughnane N."/>
            <person name="Varaljay V.A."/>
            <person name="Crookes-Goodson W.J."/>
        </authorList>
    </citation>
    <scope>NUCLEOTIDE SEQUENCE</scope>
    <source>
        <strain evidence="11">5307AH</strain>
    </source>
</reference>
<keyword evidence="3 9" id="KW-0813">Transport</keyword>
<dbReference type="PANTHER" id="PTHR42650:SF1">
    <property type="entry name" value="GUIDED ENTRY OF TAIL-ANCHORED PROTEINS FACTOR 1"/>
    <property type="match status" value="1"/>
</dbReference>
<keyword evidence="10" id="KW-0732">Signal</keyword>
<evidence type="ECO:0000256" key="6">
    <source>
        <dbReference type="ARBA" id="ARBA00022989"/>
    </source>
</evidence>
<feature type="topological domain" description="Cytoplasmic" evidence="9">
    <location>
        <begin position="171"/>
        <end position="214"/>
    </location>
</feature>
<comment type="subcellular location">
    <subcellularLocation>
        <location evidence="1">Endoplasmic reticulum membrane</location>
        <topology evidence="1">Multi-pass membrane protein</topology>
    </subcellularLocation>
</comment>
<dbReference type="FunFam" id="1.10.287.660:FF:000006">
    <property type="entry name" value="Protein GET1"/>
    <property type="match status" value="1"/>
</dbReference>
<dbReference type="HAMAP" id="MF_03113">
    <property type="entry name" value="Get1"/>
    <property type="match status" value="1"/>
</dbReference>
<dbReference type="GO" id="GO:0043529">
    <property type="term" value="C:GET complex"/>
    <property type="evidence" value="ECO:0007669"/>
    <property type="project" value="InterPro"/>
</dbReference>
<keyword evidence="4 9" id="KW-0812">Transmembrane</keyword>
<feature type="chain" id="PRO_5042162857" evidence="10">
    <location>
        <begin position="20"/>
        <end position="214"/>
    </location>
</feature>
<dbReference type="InterPro" id="IPR028945">
    <property type="entry name" value="Get1"/>
</dbReference>
<dbReference type="GO" id="GO:0043495">
    <property type="term" value="F:protein-membrane adaptor activity"/>
    <property type="evidence" value="ECO:0007669"/>
    <property type="project" value="TreeGrafter"/>
</dbReference>
<dbReference type="GO" id="GO:0005789">
    <property type="term" value="C:endoplasmic reticulum membrane"/>
    <property type="evidence" value="ECO:0007669"/>
    <property type="project" value="UniProtKB-SubCell"/>
</dbReference>
<evidence type="ECO:0000313" key="11">
    <source>
        <dbReference type="EMBL" id="KAK1927310.1"/>
    </source>
</evidence>
<evidence type="ECO:0000256" key="4">
    <source>
        <dbReference type="ARBA" id="ARBA00022692"/>
    </source>
</evidence>